<reference evidence="2 3" key="1">
    <citation type="submission" date="2023-11" db="EMBL/GenBank/DDBJ databases">
        <title>MicrobeMod: A computational toolkit for identifying prokaryotic methylation and restriction-modification with nanopore sequencing.</title>
        <authorList>
            <person name="Crits-Christoph A."/>
            <person name="Kang S.C."/>
            <person name="Lee H."/>
            <person name="Ostrov N."/>
        </authorList>
    </citation>
    <scope>NUCLEOTIDE SEQUENCE [LARGE SCALE GENOMIC DNA]</scope>
    <source>
        <strain evidence="2 3">DSMZ 16071</strain>
    </source>
</reference>
<dbReference type="PROSITE" id="PS51009">
    <property type="entry name" value="CYTCII"/>
    <property type="match status" value="1"/>
</dbReference>
<proteinExistence type="predicted"/>
<feature type="chain" id="PRO_5046999517" evidence="1">
    <location>
        <begin position="32"/>
        <end position="159"/>
    </location>
</feature>
<dbReference type="EMBL" id="CP140158">
    <property type="protein sequence ID" value="WQG86189.1"/>
    <property type="molecule type" value="Genomic_DNA"/>
</dbReference>
<dbReference type="InterPro" id="IPR002321">
    <property type="entry name" value="Cyt_c_II"/>
</dbReference>
<gene>
    <name evidence="2" type="ORF">SR900_04675</name>
</gene>
<dbReference type="Gene3D" id="1.20.120.10">
    <property type="entry name" value="Cytochrome c/b562"/>
    <property type="match status" value="1"/>
</dbReference>
<evidence type="ECO:0000313" key="2">
    <source>
        <dbReference type="EMBL" id="WQG86189.1"/>
    </source>
</evidence>
<organism evidence="2 3">
    <name type="scientific">Kangiella aquimarina</name>
    <dbReference type="NCBI Taxonomy" id="261965"/>
    <lineage>
        <taxon>Bacteria</taxon>
        <taxon>Pseudomonadati</taxon>
        <taxon>Pseudomonadota</taxon>
        <taxon>Gammaproteobacteria</taxon>
        <taxon>Kangiellales</taxon>
        <taxon>Kangiellaceae</taxon>
        <taxon>Kangiella</taxon>
    </lineage>
</organism>
<dbReference type="InterPro" id="IPR010980">
    <property type="entry name" value="Cyt_c/b562"/>
</dbReference>
<sequence>MSNLDLVKGLKTLLVTLVVFSISSISWQVHAAEAQVENKNNSEPMALRLIMQDLELNMQRIASAIIREDLATVAEIAPLVADHEQPPMTEKMQILSFMGSDAGAFKSLDGVTHDTAIMLKEVAEKNDGDAVIKTYADLLQSCVACHQKFKQPFVDHFYR</sequence>
<accession>A0ABZ0X740</accession>
<dbReference type="RefSeq" id="WP_018624219.1">
    <property type="nucleotide sequence ID" value="NZ_CP140158.1"/>
</dbReference>
<evidence type="ECO:0000256" key="1">
    <source>
        <dbReference type="SAM" id="SignalP"/>
    </source>
</evidence>
<dbReference type="SUPFAM" id="SSF47175">
    <property type="entry name" value="Cytochromes"/>
    <property type="match status" value="1"/>
</dbReference>
<feature type="signal peptide" evidence="1">
    <location>
        <begin position="1"/>
        <end position="31"/>
    </location>
</feature>
<keyword evidence="1" id="KW-0732">Signal</keyword>
<protein>
    <submittedName>
        <fullName evidence="2">Cytochrome c</fullName>
    </submittedName>
</protein>
<name>A0ABZ0X740_9GAMM</name>
<keyword evidence="3" id="KW-1185">Reference proteome</keyword>
<evidence type="ECO:0000313" key="3">
    <source>
        <dbReference type="Proteomes" id="UP001324185"/>
    </source>
</evidence>
<dbReference type="Proteomes" id="UP001324185">
    <property type="component" value="Chromosome"/>
</dbReference>